<dbReference type="InterPro" id="IPR036388">
    <property type="entry name" value="WH-like_DNA-bd_sf"/>
</dbReference>
<evidence type="ECO:0000313" key="3">
    <source>
        <dbReference type="Proteomes" id="UP000192536"/>
    </source>
</evidence>
<evidence type="ECO:0000259" key="1">
    <source>
        <dbReference type="PROSITE" id="PS51702"/>
    </source>
</evidence>
<dbReference type="Proteomes" id="UP000192536">
    <property type="component" value="Unassembled WGS sequence"/>
</dbReference>
<dbReference type="AlphaFoldDB" id="A0A1X0WBC3"/>
<feature type="domain" description="HTH Mu-type" evidence="1">
    <location>
        <begin position="2"/>
        <end position="69"/>
    </location>
</feature>
<dbReference type="InterPro" id="IPR003314">
    <property type="entry name" value="Mu-type_HTH"/>
</dbReference>
<protein>
    <submittedName>
        <fullName evidence="2">DNA-binding protein</fullName>
    </submittedName>
</protein>
<sequence>MNQEWFSAKELIGFTGLPSSTQGVHSMARRQSWVRRRRFGVQGRGVEYHVDSLPVKTISNLVLKEQSAQYLYSHYQDPLVIWIESYKQLDEIERRQVITFIVREGLTEMINRLNVLDETIY</sequence>
<dbReference type="Pfam" id="PF02316">
    <property type="entry name" value="HTH_Tnp_Mu_1"/>
    <property type="match status" value="1"/>
</dbReference>
<dbReference type="RefSeq" id="WP_017492903.1">
    <property type="nucleotide sequence ID" value="NZ_CAUQAZ010000059.1"/>
</dbReference>
<dbReference type="PROSITE" id="PS51702">
    <property type="entry name" value="HTH_MU"/>
    <property type="match status" value="1"/>
</dbReference>
<proteinExistence type="predicted"/>
<organism evidence="2 3">
    <name type="scientific">Rouxiella badensis</name>
    <dbReference type="NCBI Taxonomy" id="1646377"/>
    <lineage>
        <taxon>Bacteria</taxon>
        <taxon>Pseudomonadati</taxon>
        <taxon>Pseudomonadota</taxon>
        <taxon>Gammaproteobacteria</taxon>
        <taxon>Enterobacterales</taxon>
        <taxon>Yersiniaceae</taxon>
        <taxon>Rouxiella</taxon>
    </lineage>
</organism>
<gene>
    <name evidence="2" type="ORF">BS640_17865</name>
</gene>
<dbReference type="GeneID" id="93568603"/>
<dbReference type="SUPFAM" id="SSF46955">
    <property type="entry name" value="Putative DNA-binding domain"/>
    <property type="match status" value="1"/>
</dbReference>
<name>A0A1X0WBC3_9GAMM</name>
<accession>A0A1X0WBC3</accession>
<keyword evidence="2" id="KW-0238">DNA-binding</keyword>
<comment type="caution">
    <text evidence="2">The sequence shown here is derived from an EMBL/GenBank/DDBJ whole genome shotgun (WGS) entry which is preliminary data.</text>
</comment>
<evidence type="ECO:0000313" key="2">
    <source>
        <dbReference type="EMBL" id="ORJ24064.1"/>
    </source>
</evidence>
<dbReference type="STRING" id="1646377.BS640_17865"/>
<dbReference type="InterPro" id="IPR009061">
    <property type="entry name" value="DNA-bd_dom_put_sf"/>
</dbReference>
<reference evidence="2 3" key="1">
    <citation type="journal article" date="2017" name="Int. J. Syst. Evol. Microbiol.">
        <title>Rouxiella badensis sp. nov. and Rouxiella silvae sp. nov. isolated from peat bog soil in Germany and emendation of the genus description.</title>
        <authorList>
            <person name="Le Fleche-Mateos A."/>
            <person name="Kugler J.H."/>
            <person name="Hansen S.H."/>
            <person name="Syldatk C."/>
            <person name="Hausmann R."/>
            <person name="Lomprez F."/>
            <person name="Vandenbogaert M."/>
            <person name="Manuguerra J.C."/>
            <person name="Grimont P.A."/>
        </authorList>
    </citation>
    <scope>NUCLEOTIDE SEQUENCE [LARGE SCALE GENOMIC DNA]</scope>
    <source>
        <strain evidence="2 3">DSM 100043</strain>
    </source>
</reference>
<dbReference type="GO" id="GO:0003677">
    <property type="term" value="F:DNA binding"/>
    <property type="evidence" value="ECO:0007669"/>
    <property type="project" value="UniProtKB-KW"/>
</dbReference>
<dbReference type="Gene3D" id="1.10.10.10">
    <property type="entry name" value="Winged helix-like DNA-binding domain superfamily/Winged helix DNA-binding domain"/>
    <property type="match status" value="1"/>
</dbReference>
<dbReference type="EMBL" id="MRWE01000035">
    <property type="protein sequence ID" value="ORJ24064.1"/>
    <property type="molecule type" value="Genomic_DNA"/>
</dbReference>
<keyword evidence="3" id="KW-1185">Reference proteome</keyword>